<keyword evidence="1" id="KW-0175">Coiled coil</keyword>
<dbReference type="Proteomes" id="UP000799772">
    <property type="component" value="Unassembled WGS sequence"/>
</dbReference>
<gene>
    <name evidence="3" type="ORF">NA57DRAFT_72549</name>
</gene>
<feature type="region of interest" description="Disordered" evidence="2">
    <location>
        <begin position="155"/>
        <end position="188"/>
    </location>
</feature>
<dbReference type="OrthoDB" id="303107at2759"/>
<proteinExistence type="predicted"/>
<sequence>MRKEKFFWTNEETLELWALLDHFRDEGAKSNKEKMSAIAAILKHKYNREYTSTVVGNKLTWEWKKINGNAAKRSKLFDRGSALLSSDVLFGEENEVKAIERARKRLQDEGFLEVRPQKRRATMVATQRLIAPSPCVRESRKSNDSSIDVAGRMFVHQTTTTTSPIRETEDEASRSSSDRLTTNSTIQHLDTPSKAASFTLPAITVPDEAIICSRSLECLNQMPHGTDRARLQTFPVQNSSTTDYGPSSQNLAQSITEKDKELARLSAIIESQQQTIRRQQMLLERSFETCDSRYGKLSHGKRDEMNMCRELDRKIVQLINEQELERKKWQRESESWSYAVLHGSKEDEVFKLREELANLEEKQMEYRQLFSFVRNDRTMAESSKLSDIHEKMDYLVRDVMILSNAFDGSTFRSRTPPPPNSDAEQLIRRVLTGVPRSLSPESFSVSTESLMNTVDSVKGSGLAAAVVSVAFQEWIFEADWPNFDPEKNELLDIYRDQQRQQADGLHLLRGRDCAAHRTLVERPGFTKHQLPSKAEELANRIKEALSTIFLWVEDEERLRELKRLIEDALNLKVLVLTGNITYSLLTVKPGTPFNPRVMHIDHDGSASAELAQNSAAVVKFCRFPALFVRKSAAPADVEEGHDMSRGLVSLQTFGPIGLDDVRNHDCLLKAKVLLG</sequence>
<name>A0A9P4MAD9_9PEZI</name>
<dbReference type="EMBL" id="ML978122">
    <property type="protein sequence ID" value="KAF2103571.1"/>
    <property type="molecule type" value="Genomic_DNA"/>
</dbReference>
<keyword evidence="4" id="KW-1185">Reference proteome</keyword>
<evidence type="ECO:0000313" key="3">
    <source>
        <dbReference type="EMBL" id="KAF2103571.1"/>
    </source>
</evidence>
<accession>A0A9P4MAD9</accession>
<evidence type="ECO:0000256" key="1">
    <source>
        <dbReference type="SAM" id="Coils"/>
    </source>
</evidence>
<dbReference type="AlphaFoldDB" id="A0A9P4MAD9"/>
<reference evidence="3" key="1">
    <citation type="journal article" date="2020" name="Stud. Mycol.">
        <title>101 Dothideomycetes genomes: a test case for predicting lifestyles and emergence of pathogens.</title>
        <authorList>
            <person name="Haridas S."/>
            <person name="Albert R."/>
            <person name="Binder M."/>
            <person name="Bloem J."/>
            <person name="Labutti K."/>
            <person name="Salamov A."/>
            <person name="Andreopoulos B."/>
            <person name="Baker S."/>
            <person name="Barry K."/>
            <person name="Bills G."/>
            <person name="Bluhm B."/>
            <person name="Cannon C."/>
            <person name="Castanera R."/>
            <person name="Culley D."/>
            <person name="Daum C."/>
            <person name="Ezra D."/>
            <person name="Gonzalez J."/>
            <person name="Henrissat B."/>
            <person name="Kuo A."/>
            <person name="Liang C."/>
            <person name="Lipzen A."/>
            <person name="Lutzoni F."/>
            <person name="Magnuson J."/>
            <person name="Mondo S."/>
            <person name="Nolan M."/>
            <person name="Ohm R."/>
            <person name="Pangilinan J."/>
            <person name="Park H.-J."/>
            <person name="Ramirez L."/>
            <person name="Alfaro M."/>
            <person name="Sun H."/>
            <person name="Tritt A."/>
            <person name="Yoshinaga Y."/>
            <person name="Zwiers L.-H."/>
            <person name="Turgeon B."/>
            <person name="Goodwin S."/>
            <person name="Spatafora J."/>
            <person name="Crous P."/>
            <person name="Grigoriev I."/>
        </authorList>
    </citation>
    <scope>NUCLEOTIDE SEQUENCE</scope>
    <source>
        <strain evidence="3">CBS 133067</strain>
    </source>
</reference>
<comment type="caution">
    <text evidence="3">The sequence shown here is derived from an EMBL/GenBank/DDBJ whole genome shotgun (WGS) entry which is preliminary data.</text>
</comment>
<evidence type="ECO:0000256" key="2">
    <source>
        <dbReference type="SAM" id="MobiDB-lite"/>
    </source>
</evidence>
<evidence type="ECO:0000313" key="4">
    <source>
        <dbReference type="Proteomes" id="UP000799772"/>
    </source>
</evidence>
<feature type="compositionally biased region" description="Polar residues" evidence="2">
    <location>
        <begin position="178"/>
        <end position="188"/>
    </location>
</feature>
<organism evidence="3 4">
    <name type="scientific">Rhizodiscina lignyota</name>
    <dbReference type="NCBI Taxonomy" id="1504668"/>
    <lineage>
        <taxon>Eukaryota</taxon>
        <taxon>Fungi</taxon>
        <taxon>Dikarya</taxon>
        <taxon>Ascomycota</taxon>
        <taxon>Pezizomycotina</taxon>
        <taxon>Dothideomycetes</taxon>
        <taxon>Pleosporomycetidae</taxon>
        <taxon>Aulographales</taxon>
        <taxon>Rhizodiscinaceae</taxon>
        <taxon>Rhizodiscina</taxon>
    </lineage>
</organism>
<feature type="coiled-coil region" evidence="1">
    <location>
        <begin position="301"/>
        <end position="369"/>
    </location>
</feature>
<protein>
    <submittedName>
        <fullName evidence="3">Uncharacterized protein</fullName>
    </submittedName>
</protein>